<evidence type="ECO:0000313" key="14">
    <source>
        <dbReference type="Proteomes" id="UP000770717"/>
    </source>
</evidence>
<keyword evidence="8" id="KW-0221">Differentiation</keyword>
<keyword evidence="4" id="KW-0217">Developmental protein</keyword>
<evidence type="ECO:0000256" key="10">
    <source>
        <dbReference type="ARBA" id="ARBA00023157"/>
    </source>
</evidence>
<dbReference type="PROSITE" id="PS00011">
    <property type="entry name" value="GLA_1"/>
    <property type="match status" value="1"/>
</dbReference>
<comment type="caution">
    <text evidence="13">The sequence shown here is derived from an EMBL/GenBank/DDBJ whole genome shotgun (WGS) entry which is preliminary data.</text>
</comment>
<name>A0A8J6JNU5_ELECQ</name>
<gene>
    <name evidence="13" type="ORF">GDO78_021127</name>
</gene>
<dbReference type="PANTHER" id="PTHR10109">
    <property type="entry name" value="MATRIX GLA PROTEIN"/>
    <property type="match status" value="1"/>
</dbReference>
<dbReference type="InterPro" id="IPR027118">
    <property type="entry name" value="MGP"/>
</dbReference>
<dbReference type="InterPro" id="IPR000294">
    <property type="entry name" value="GLA_domain"/>
</dbReference>
<proteinExistence type="inferred from homology"/>
<dbReference type="GO" id="GO:0001503">
    <property type="term" value="P:ossification"/>
    <property type="evidence" value="ECO:0007669"/>
    <property type="project" value="UniProtKB-KW"/>
</dbReference>
<dbReference type="GO" id="GO:0030154">
    <property type="term" value="P:cell differentiation"/>
    <property type="evidence" value="ECO:0007669"/>
    <property type="project" value="UniProtKB-KW"/>
</dbReference>
<evidence type="ECO:0000256" key="6">
    <source>
        <dbReference type="ARBA" id="ARBA00022525"/>
    </source>
</evidence>
<evidence type="ECO:0000256" key="7">
    <source>
        <dbReference type="ARBA" id="ARBA00022553"/>
    </source>
</evidence>
<reference evidence="13" key="1">
    <citation type="thesis" date="2020" institute="ProQuest LLC" country="789 East Eisenhower Parkway, Ann Arbor, MI, USA">
        <title>Comparative Genomics and Chromosome Evolution.</title>
        <authorList>
            <person name="Mudd A.B."/>
        </authorList>
    </citation>
    <scope>NUCLEOTIDE SEQUENCE</scope>
    <source>
        <strain evidence="13">HN-11 Male</strain>
        <tissue evidence="13">Kidney and liver</tissue>
    </source>
</reference>
<evidence type="ECO:0000256" key="3">
    <source>
        <dbReference type="ARBA" id="ARBA00017145"/>
    </source>
</evidence>
<comment type="subcellular location">
    <subcellularLocation>
        <location evidence="1">Secreted</location>
    </subcellularLocation>
</comment>
<evidence type="ECO:0000256" key="2">
    <source>
        <dbReference type="ARBA" id="ARBA00008850"/>
    </source>
</evidence>
<dbReference type="OrthoDB" id="8958520at2759"/>
<keyword evidence="14" id="KW-1185">Reference proteome</keyword>
<dbReference type="AlphaFoldDB" id="A0A8J6JNU5"/>
<keyword evidence="9" id="KW-0892">Osteogenesis</keyword>
<evidence type="ECO:0000313" key="13">
    <source>
        <dbReference type="EMBL" id="KAG9469143.1"/>
    </source>
</evidence>
<evidence type="ECO:0000259" key="12">
    <source>
        <dbReference type="PROSITE" id="PS50998"/>
    </source>
</evidence>
<organism evidence="13 14">
    <name type="scientific">Eleutherodactylus coqui</name>
    <name type="common">Puerto Rican coqui</name>
    <dbReference type="NCBI Taxonomy" id="57060"/>
    <lineage>
        <taxon>Eukaryota</taxon>
        <taxon>Metazoa</taxon>
        <taxon>Chordata</taxon>
        <taxon>Craniata</taxon>
        <taxon>Vertebrata</taxon>
        <taxon>Euteleostomi</taxon>
        <taxon>Amphibia</taxon>
        <taxon>Batrachia</taxon>
        <taxon>Anura</taxon>
        <taxon>Neobatrachia</taxon>
        <taxon>Hyloidea</taxon>
        <taxon>Eleutherodactylidae</taxon>
        <taxon>Eleutherodactylinae</taxon>
        <taxon>Eleutherodactylus</taxon>
        <taxon>Eleutherodactylus</taxon>
    </lineage>
</organism>
<dbReference type="Proteomes" id="UP000770717">
    <property type="component" value="Unassembled WGS sequence"/>
</dbReference>
<sequence length="71" mass="8817">MFVNPRKANSFFPSQQRNIRMTDRLRERPKSVRERNRETCEDYNPCERYAIRHGWIAAYKRYFGQRNGRKY</sequence>
<protein>
    <recommendedName>
        <fullName evidence="3">Matrix Gla protein</fullName>
    </recommendedName>
</protein>
<dbReference type="Pfam" id="PF25890">
    <property type="entry name" value="BGLAP_C"/>
    <property type="match status" value="1"/>
</dbReference>
<evidence type="ECO:0000256" key="9">
    <source>
        <dbReference type="ARBA" id="ARBA00022855"/>
    </source>
</evidence>
<dbReference type="SMART" id="SM00069">
    <property type="entry name" value="GLA"/>
    <property type="match status" value="1"/>
</dbReference>
<feature type="domain" description="Gla" evidence="12">
    <location>
        <begin position="18"/>
        <end position="64"/>
    </location>
</feature>
<keyword evidence="5" id="KW-0301">Gamma-carboxyglutamic acid</keyword>
<dbReference type="GO" id="GO:0031012">
    <property type="term" value="C:extracellular matrix"/>
    <property type="evidence" value="ECO:0007669"/>
    <property type="project" value="InterPro"/>
</dbReference>
<evidence type="ECO:0000256" key="5">
    <source>
        <dbReference type="ARBA" id="ARBA00022479"/>
    </source>
</evidence>
<dbReference type="GO" id="GO:0051216">
    <property type="term" value="P:cartilage development"/>
    <property type="evidence" value="ECO:0007669"/>
    <property type="project" value="UniProtKB-KW"/>
</dbReference>
<accession>A0A8J6JNU5</accession>
<dbReference type="EMBL" id="WNTK01000609">
    <property type="protein sequence ID" value="KAG9469143.1"/>
    <property type="molecule type" value="Genomic_DNA"/>
</dbReference>
<keyword evidence="10" id="KW-1015">Disulfide bond</keyword>
<keyword evidence="11" id="KW-0891">Chondrogenesis</keyword>
<keyword evidence="6" id="KW-0964">Secreted</keyword>
<evidence type="ECO:0000256" key="4">
    <source>
        <dbReference type="ARBA" id="ARBA00022473"/>
    </source>
</evidence>
<comment type="similarity">
    <text evidence="2">Belongs to the osteocalcin/matrix Gla protein family.</text>
</comment>
<dbReference type="GO" id="GO:0005576">
    <property type="term" value="C:extracellular region"/>
    <property type="evidence" value="ECO:0007669"/>
    <property type="project" value="UniProtKB-SubCell"/>
</dbReference>
<dbReference type="GO" id="GO:0005509">
    <property type="term" value="F:calcium ion binding"/>
    <property type="evidence" value="ECO:0007669"/>
    <property type="project" value="InterPro"/>
</dbReference>
<dbReference type="PROSITE" id="PS50998">
    <property type="entry name" value="GLA_2"/>
    <property type="match status" value="1"/>
</dbReference>
<dbReference type="InterPro" id="IPR058704">
    <property type="entry name" value="BGLAP-like_C"/>
</dbReference>
<evidence type="ECO:0000256" key="8">
    <source>
        <dbReference type="ARBA" id="ARBA00022782"/>
    </source>
</evidence>
<keyword evidence="7" id="KW-0597">Phosphoprotein</keyword>
<dbReference type="InterPro" id="IPR035972">
    <property type="entry name" value="GLA-like_dom_SF"/>
</dbReference>
<dbReference type="SUPFAM" id="SSF57630">
    <property type="entry name" value="GLA-domain"/>
    <property type="match status" value="1"/>
</dbReference>
<evidence type="ECO:0000256" key="1">
    <source>
        <dbReference type="ARBA" id="ARBA00004613"/>
    </source>
</evidence>
<dbReference type="PANTHER" id="PTHR10109:SF0">
    <property type="entry name" value="MATRIX GLA PROTEIN"/>
    <property type="match status" value="1"/>
</dbReference>
<evidence type="ECO:0000256" key="11">
    <source>
        <dbReference type="ARBA" id="ARBA00023188"/>
    </source>
</evidence>